<organism evidence="8">
    <name type="scientific">Polynucleobacter necessarius subsp. necessarius (strain STIR1)</name>
    <dbReference type="NCBI Taxonomy" id="452638"/>
    <lineage>
        <taxon>Bacteria</taxon>
        <taxon>Pseudomonadati</taxon>
        <taxon>Pseudomonadota</taxon>
        <taxon>Betaproteobacteria</taxon>
        <taxon>Burkholderiales</taxon>
        <taxon>Burkholderiaceae</taxon>
        <taxon>Polynucleobacter</taxon>
    </lineage>
</organism>
<dbReference type="InterPro" id="IPR051401">
    <property type="entry name" value="GtrA_CellWall_Glycosyl"/>
</dbReference>
<protein>
    <submittedName>
        <fullName evidence="8">GtrA family protein</fullName>
    </submittedName>
</protein>
<evidence type="ECO:0000259" key="7">
    <source>
        <dbReference type="Pfam" id="PF04138"/>
    </source>
</evidence>
<dbReference type="AlphaFoldDB" id="B1XTF3"/>
<dbReference type="HOGENOM" id="CLU_083873_2_0_4"/>
<reference evidence="8" key="1">
    <citation type="submission" date="2008-03" db="EMBL/GenBank/DDBJ databases">
        <title>Complete sequence of Polynucleobacter necessarius STIR1.</title>
        <authorList>
            <consortium name="US DOE Joint Genome Institute"/>
            <person name="Copeland A."/>
            <person name="Lucas S."/>
            <person name="Lapidus A."/>
            <person name="Barry K."/>
            <person name="Detter J.C."/>
            <person name="Glavina del Rio T."/>
            <person name="Hammon N."/>
            <person name="Israni S."/>
            <person name="Dalin E."/>
            <person name="Tice H."/>
            <person name="Pitluck S."/>
            <person name="Chain P."/>
            <person name="Malfatti S."/>
            <person name="Shin M."/>
            <person name="Vergez L."/>
            <person name="Schmutz J."/>
            <person name="Larimer F."/>
            <person name="Land M."/>
            <person name="Hauser L."/>
            <person name="Kyrpides N."/>
            <person name="Kim E."/>
            <person name="Hahn M."/>
            <person name="Richardson P."/>
        </authorList>
    </citation>
    <scope>NUCLEOTIDE SEQUENCE [LARGE SCALE GENOMIC DNA]</scope>
    <source>
        <strain evidence="8">STIR1</strain>
    </source>
</reference>
<accession>B1XTF3</accession>
<feature type="transmembrane region" description="Helical" evidence="6">
    <location>
        <begin position="82"/>
        <end position="102"/>
    </location>
</feature>
<keyword evidence="5 6" id="KW-0472">Membrane</keyword>
<keyword evidence="4 6" id="KW-1133">Transmembrane helix</keyword>
<dbReference type="Pfam" id="PF04138">
    <property type="entry name" value="GtrA_DPMS_TM"/>
    <property type="match status" value="1"/>
</dbReference>
<dbReference type="GO" id="GO:0005886">
    <property type="term" value="C:plasma membrane"/>
    <property type="evidence" value="ECO:0007669"/>
    <property type="project" value="TreeGrafter"/>
</dbReference>
<evidence type="ECO:0000313" key="8">
    <source>
        <dbReference type="EMBL" id="ACB43630.1"/>
    </source>
</evidence>
<evidence type="ECO:0000256" key="3">
    <source>
        <dbReference type="ARBA" id="ARBA00022692"/>
    </source>
</evidence>
<dbReference type="InterPro" id="IPR007267">
    <property type="entry name" value="GtrA_DPMS_TM"/>
</dbReference>
<feature type="transmembrane region" description="Helical" evidence="6">
    <location>
        <begin position="18"/>
        <end position="40"/>
    </location>
</feature>
<dbReference type="OrthoDB" id="9801620at2"/>
<evidence type="ECO:0000256" key="4">
    <source>
        <dbReference type="ARBA" id="ARBA00022989"/>
    </source>
</evidence>
<feature type="transmembrane region" description="Helical" evidence="6">
    <location>
        <begin position="108"/>
        <end position="128"/>
    </location>
</feature>
<dbReference type="GO" id="GO:0000271">
    <property type="term" value="P:polysaccharide biosynthetic process"/>
    <property type="evidence" value="ECO:0007669"/>
    <property type="project" value="InterPro"/>
</dbReference>
<evidence type="ECO:0000256" key="6">
    <source>
        <dbReference type="SAM" id="Phobius"/>
    </source>
</evidence>
<feature type="domain" description="GtrA/DPMS transmembrane" evidence="7">
    <location>
        <begin position="17"/>
        <end position="134"/>
    </location>
</feature>
<comment type="subcellular location">
    <subcellularLocation>
        <location evidence="1">Membrane</location>
        <topology evidence="1">Multi-pass membrane protein</topology>
    </subcellularLocation>
</comment>
<dbReference type="STRING" id="452638.Pnec_0338"/>
<dbReference type="PANTHER" id="PTHR38459">
    <property type="entry name" value="PROPHAGE BACTOPRENOL-LINKED GLUCOSE TRANSLOCASE HOMOLOG"/>
    <property type="match status" value="1"/>
</dbReference>
<dbReference type="eggNOG" id="COG2246">
    <property type="taxonomic scope" value="Bacteria"/>
</dbReference>
<name>B1XTF3_POLNS</name>
<proteinExistence type="inferred from homology"/>
<keyword evidence="3 6" id="KW-0812">Transmembrane</keyword>
<sequence length="141" mass="16332">MRKALCSIIINHNKKLRFLIAGGVNTLIGLSVYPILYFFLEPIGFGYIEVLLIAQLICITFSFITSKYFVFKTKGNSHKEYIKFFIFYGFYGALNLLCLPFFVEVLKITPIISQALFSITIIVTSYFWHNFITFKQPKESI</sequence>
<feature type="transmembrane region" description="Helical" evidence="6">
    <location>
        <begin position="46"/>
        <end position="70"/>
    </location>
</feature>
<evidence type="ECO:0000256" key="2">
    <source>
        <dbReference type="ARBA" id="ARBA00009399"/>
    </source>
</evidence>
<dbReference type="EMBL" id="CP001010">
    <property type="protein sequence ID" value="ACB43630.1"/>
    <property type="molecule type" value="Genomic_DNA"/>
</dbReference>
<dbReference type="KEGG" id="pne:Pnec_0338"/>
<evidence type="ECO:0000256" key="5">
    <source>
        <dbReference type="ARBA" id="ARBA00023136"/>
    </source>
</evidence>
<evidence type="ECO:0000256" key="1">
    <source>
        <dbReference type="ARBA" id="ARBA00004141"/>
    </source>
</evidence>
<gene>
    <name evidence="8" type="ordered locus">Pnec_0338</name>
</gene>
<dbReference type="PANTHER" id="PTHR38459:SF1">
    <property type="entry name" value="PROPHAGE BACTOPRENOL-LINKED GLUCOSE TRANSLOCASE HOMOLOG"/>
    <property type="match status" value="1"/>
</dbReference>
<comment type="similarity">
    <text evidence="2">Belongs to the GtrA family.</text>
</comment>